<comment type="subcellular location">
    <subcellularLocation>
        <location evidence="1">Membrane</location>
        <topology evidence="1">Multi-pass membrane protein</topology>
    </subcellularLocation>
</comment>
<reference evidence="8" key="1">
    <citation type="submission" date="2021-04" db="EMBL/GenBank/DDBJ databases">
        <title>Draft genome of Fusarium avenaceum strain F156N33, isolated from an atmospheric sample in Virginia.</title>
        <authorList>
            <person name="Yang S."/>
            <person name="Vinatzer B.A."/>
            <person name="Coleman J."/>
        </authorList>
    </citation>
    <scope>NUCLEOTIDE SEQUENCE</scope>
    <source>
        <strain evidence="8">F156N33</strain>
    </source>
</reference>
<protein>
    <recommendedName>
        <fullName evidence="7">Amino acid transporter transmembrane domain-containing protein</fullName>
    </recommendedName>
</protein>
<feature type="transmembrane region" description="Helical" evidence="6">
    <location>
        <begin position="383"/>
        <end position="402"/>
    </location>
</feature>
<organism evidence="8 9">
    <name type="scientific">Fusarium avenaceum</name>
    <dbReference type="NCBI Taxonomy" id="40199"/>
    <lineage>
        <taxon>Eukaryota</taxon>
        <taxon>Fungi</taxon>
        <taxon>Dikarya</taxon>
        <taxon>Ascomycota</taxon>
        <taxon>Pezizomycotina</taxon>
        <taxon>Sordariomycetes</taxon>
        <taxon>Hypocreomycetidae</taxon>
        <taxon>Hypocreales</taxon>
        <taxon>Nectriaceae</taxon>
        <taxon>Fusarium</taxon>
        <taxon>Fusarium tricinctum species complex</taxon>
    </lineage>
</organism>
<comment type="caution">
    <text evidence="8">The sequence shown here is derived from an EMBL/GenBank/DDBJ whole genome shotgun (WGS) entry which is preliminary data.</text>
</comment>
<dbReference type="InterPro" id="IPR013057">
    <property type="entry name" value="AA_transpt_TM"/>
</dbReference>
<feature type="transmembrane region" description="Helical" evidence="6">
    <location>
        <begin position="266"/>
        <end position="288"/>
    </location>
</feature>
<dbReference type="AlphaFoldDB" id="A0A9P7H7V5"/>
<feature type="transmembrane region" description="Helical" evidence="6">
    <location>
        <begin position="300"/>
        <end position="321"/>
    </location>
</feature>
<dbReference type="EMBL" id="JAGPUO010000004">
    <property type="protein sequence ID" value="KAG5663424.1"/>
    <property type="molecule type" value="Genomic_DNA"/>
</dbReference>
<dbReference type="GO" id="GO:0015179">
    <property type="term" value="F:L-amino acid transmembrane transporter activity"/>
    <property type="evidence" value="ECO:0007669"/>
    <property type="project" value="TreeGrafter"/>
</dbReference>
<keyword evidence="4 6" id="KW-1133">Transmembrane helix</keyword>
<dbReference type="Pfam" id="PF01490">
    <property type="entry name" value="Aa_trans"/>
    <property type="match status" value="1"/>
</dbReference>
<name>A0A9P7H7V5_9HYPO</name>
<feature type="non-terminal residue" evidence="8">
    <location>
        <position position="1"/>
    </location>
</feature>
<gene>
    <name evidence="8" type="ORF">KAF25_001360</name>
</gene>
<sequence length="492" mass="53546">AEFVSLEYFSLENFVVFSQSTVFSMDSVTPQNATHASKDVVLDPDQIARIDHSYDQAVGTVTEFEKQKTAEGEARFHRLGWKRLAVILIVEAIGLGTFSLPGAFATLGIVAGVFCCIALGFMAIYTAWIIGKIKVLYPSIQHYGDIGGLLMGRFGEELFGAMYVLQLILITSSFVLTGSIAMNILADGKVCGLAFSAISGFMLFILAVMPSFAEAAILGYIDLVCVLTAIGIAVIASGVDAAGQPGGIGSSDWSAWPNPDATFKDGMVAICNIIFAYCFAMYMTPFMSEMHTPEDFMKSVWTLGSVEIFIYTLTGSLIYVFVGKDVASPALESLPGILPKVAFGVALPMIFISGAIGNTVTAKYVHLRFYKNSIVRFVNTPKGWVTWLLTLAGITIISWVLGEAIPFFNDLLSLSSALFVSGFILYFPAVMWYKLICRGKWYARENILHAVACIFTFFFGLLVLVGGTYATAMDIQHHYEIGAFRTPFSCEA</sequence>
<feature type="transmembrane region" description="Helical" evidence="6">
    <location>
        <begin position="447"/>
        <end position="470"/>
    </location>
</feature>
<evidence type="ECO:0000256" key="4">
    <source>
        <dbReference type="ARBA" id="ARBA00022989"/>
    </source>
</evidence>
<keyword evidence="5 6" id="KW-0472">Membrane</keyword>
<feature type="transmembrane region" description="Helical" evidence="6">
    <location>
        <begin position="161"/>
        <end position="186"/>
    </location>
</feature>
<keyword evidence="9" id="KW-1185">Reference proteome</keyword>
<evidence type="ECO:0000256" key="5">
    <source>
        <dbReference type="ARBA" id="ARBA00023136"/>
    </source>
</evidence>
<evidence type="ECO:0000259" key="7">
    <source>
        <dbReference type="Pfam" id="PF01490"/>
    </source>
</evidence>
<feature type="transmembrane region" description="Helical" evidence="6">
    <location>
        <begin position="220"/>
        <end position="239"/>
    </location>
</feature>
<feature type="transmembrane region" description="Helical" evidence="6">
    <location>
        <begin position="109"/>
        <end position="130"/>
    </location>
</feature>
<evidence type="ECO:0000313" key="9">
    <source>
        <dbReference type="Proteomes" id="UP000782241"/>
    </source>
</evidence>
<evidence type="ECO:0000256" key="6">
    <source>
        <dbReference type="SAM" id="Phobius"/>
    </source>
</evidence>
<feature type="transmembrane region" description="Helical" evidence="6">
    <location>
        <begin position="414"/>
        <end position="435"/>
    </location>
</feature>
<dbReference type="PANTHER" id="PTHR22950">
    <property type="entry name" value="AMINO ACID TRANSPORTER"/>
    <property type="match status" value="1"/>
</dbReference>
<dbReference type="GO" id="GO:0016020">
    <property type="term" value="C:membrane"/>
    <property type="evidence" value="ECO:0007669"/>
    <property type="project" value="UniProtKB-SubCell"/>
</dbReference>
<feature type="domain" description="Amino acid transporter transmembrane" evidence="7">
    <location>
        <begin position="78"/>
        <end position="471"/>
    </location>
</feature>
<evidence type="ECO:0000256" key="1">
    <source>
        <dbReference type="ARBA" id="ARBA00004141"/>
    </source>
</evidence>
<proteinExistence type="inferred from homology"/>
<keyword evidence="3 6" id="KW-0812">Transmembrane</keyword>
<accession>A0A9P7H7V5</accession>
<dbReference type="PANTHER" id="PTHR22950:SF479">
    <property type="entry name" value="AMINO ACID TRANSPORTER (EUROFUNG)-RELATED"/>
    <property type="match status" value="1"/>
</dbReference>
<evidence type="ECO:0000256" key="3">
    <source>
        <dbReference type="ARBA" id="ARBA00022692"/>
    </source>
</evidence>
<feature type="transmembrane region" description="Helical" evidence="6">
    <location>
        <begin position="341"/>
        <end position="362"/>
    </location>
</feature>
<comment type="similarity">
    <text evidence="2">Belongs to the amino acid/polyamine transporter 2 family.</text>
</comment>
<feature type="transmembrane region" description="Helical" evidence="6">
    <location>
        <begin position="84"/>
        <end position="103"/>
    </location>
</feature>
<dbReference type="Proteomes" id="UP000782241">
    <property type="component" value="Unassembled WGS sequence"/>
</dbReference>
<evidence type="ECO:0000313" key="8">
    <source>
        <dbReference type="EMBL" id="KAG5663424.1"/>
    </source>
</evidence>
<feature type="transmembrane region" description="Helical" evidence="6">
    <location>
        <begin position="192"/>
        <end position="213"/>
    </location>
</feature>
<evidence type="ECO:0000256" key="2">
    <source>
        <dbReference type="ARBA" id="ARBA00008066"/>
    </source>
</evidence>